<dbReference type="Gene3D" id="3.40.50.11900">
    <property type="match status" value="1"/>
</dbReference>
<dbReference type="InterPro" id="IPR051805">
    <property type="entry name" value="Dehydratase_Activator_Redct"/>
</dbReference>
<dbReference type="EMBL" id="CP042243">
    <property type="protein sequence ID" value="QEK11289.1"/>
    <property type="molecule type" value="Genomic_DNA"/>
</dbReference>
<accession>A0A5C0SE93</accession>
<gene>
    <name evidence="2" type="ORF">FQB35_02285</name>
</gene>
<proteinExistence type="predicted"/>
<keyword evidence="3" id="KW-1185">Reference proteome</keyword>
<feature type="domain" description="DUF2229" evidence="1">
    <location>
        <begin position="11"/>
        <end position="71"/>
    </location>
</feature>
<reference evidence="2 3" key="1">
    <citation type="submission" date="2019-07" db="EMBL/GenBank/DDBJ databases">
        <title>Complete genome of Crassaminicella thermophila SY095.</title>
        <authorList>
            <person name="Li X."/>
        </authorList>
    </citation>
    <scope>NUCLEOTIDE SEQUENCE [LARGE SCALE GENOMIC DNA]</scope>
    <source>
        <strain evidence="2 3">SY095</strain>
    </source>
</reference>
<dbReference type="PANTHER" id="PTHR32329:SF2">
    <property type="entry name" value="BIFUNCTIONAL PROTEIN [INCLUDES 2-HYDROXYACYL-COA DEHYDRATASE (N-TER) AND ITS ACTIVATOR DOMAIN (C_TERM)"/>
    <property type="match status" value="1"/>
</dbReference>
<evidence type="ECO:0000313" key="3">
    <source>
        <dbReference type="Proteomes" id="UP000324646"/>
    </source>
</evidence>
<dbReference type="Pfam" id="PF09989">
    <property type="entry name" value="DUF2229"/>
    <property type="match status" value="1"/>
</dbReference>
<dbReference type="RefSeq" id="WP_148808362.1">
    <property type="nucleotide sequence ID" value="NZ_CP042243.1"/>
</dbReference>
<evidence type="ECO:0000259" key="1">
    <source>
        <dbReference type="Pfam" id="PF09989"/>
    </source>
</evidence>
<dbReference type="InterPro" id="IPR018709">
    <property type="entry name" value="CoA_activase_DUF2229"/>
</dbReference>
<sequence length="369" mass="41935">MKITFPHMGNTYLPVKAMFDDLGVEVVLPPKNSKKTLEIGTKYSPELICLPMKINLGNYIQSIEKGADTILVTGSCGPCRYGYFAEVEKEILKDLGYDVEFVILEAPDGDLKEFYNRVSRVANTKNMIKIGKSLKNGIQVLRKLDKFEASVLKLRPYEKNKGEIDTLYKELIKNLEKSTGSSQMIKYIHQAQEAIKDIDLQKDRDVLKVGIVGEIYTIIEDFANIDIGKKLNELGAEVHKSHTTSGWVLEHLFYNSIGSTREKQVRKAAKPYMKTMVGGHGRETIGNTILYTKEGYDGVIQIMPFTCMPEIVAMSILPKLQQEYGIPILTLIIDEMTGEAGYVTRLEAYIDLLRNRREKYKNEKMLSWR</sequence>
<dbReference type="KEGG" id="crs:FQB35_02285"/>
<name>A0A5C0SE93_CRATE</name>
<evidence type="ECO:0000313" key="2">
    <source>
        <dbReference type="EMBL" id="QEK11289.1"/>
    </source>
</evidence>
<dbReference type="OrthoDB" id="9780120at2"/>
<dbReference type="PANTHER" id="PTHR32329">
    <property type="entry name" value="BIFUNCTIONAL PROTEIN [INCLUDES 2-HYDROXYACYL-COA DEHYDRATASE (N-TER) AND ITS ACTIVATOR DOMAIN (C_TERM)-RELATED"/>
    <property type="match status" value="1"/>
</dbReference>
<dbReference type="AlphaFoldDB" id="A0A5C0SE93"/>
<dbReference type="Proteomes" id="UP000324646">
    <property type="component" value="Chromosome"/>
</dbReference>
<organism evidence="2 3">
    <name type="scientific">Crassaminicella thermophila</name>
    <dbReference type="NCBI Taxonomy" id="2599308"/>
    <lineage>
        <taxon>Bacteria</taxon>
        <taxon>Bacillati</taxon>
        <taxon>Bacillota</taxon>
        <taxon>Clostridia</taxon>
        <taxon>Eubacteriales</taxon>
        <taxon>Clostridiaceae</taxon>
        <taxon>Crassaminicella</taxon>
    </lineage>
</organism>
<protein>
    <submittedName>
        <fullName evidence="2">CoA protein activase</fullName>
    </submittedName>
</protein>